<sequence>MVKKLNTQINCLVLASFFLIVVSCKKTTSETKKDNQIKSLKDSISSTIKSDYFALLDTITDVSTPMHYEIARTNYVRESIITKTVINMKGFLHIQYKLDSIIPIILTKNNHAINLGFTNSSENKINVLKNDYSFIRANNIYFNAAFIFNQNKHKITYAISYSGKQKGKFWHHAGLMKN</sequence>
<dbReference type="AlphaFoldDB" id="A0A420DLW6"/>
<reference evidence="1 2" key="1">
    <citation type="submission" date="2018-09" db="EMBL/GenBank/DDBJ databases">
        <title>Genomic Encyclopedia of Archaeal and Bacterial Type Strains, Phase II (KMG-II): from individual species to whole genera.</title>
        <authorList>
            <person name="Goeker M."/>
        </authorList>
    </citation>
    <scope>NUCLEOTIDE SEQUENCE [LARGE SCALE GENOMIC DNA]</scope>
    <source>
        <strain evidence="1 2">DSM 26283</strain>
    </source>
</reference>
<gene>
    <name evidence="1" type="ORF">BXY80_1386</name>
</gene>
<evidence type="ECO:0000313" key="2">
    <source>
        <dbReference type="Proteomes" id="UP000284892"/>
    </source>
</evidence>
<protein>
    <submittedName>
        <fullName evidence="1">Uncharacterized protein</fullName>
    </submittedName>
</protein>
<organism evidence="1 2">
    <name type="scientific">Ichthyenterobacterium magnum</name>
    <dbReference type="NCBI Taxonomy" id="1230530"/>
    <lineage>
        <taxon>Bacteria</taxon>
        <taxon>Pseudomonadati</taxon>
        <taxon>Bacteroidota</taxon>
        <taxon>Flavobacteriia</taxon>
        <taxon>Flavobacteriales</taxon>
        <taxon>Flavobacteriaceae</taxon>
        <taxon>Ichthyenterobacterium</taxon>
    </lineage>
</organism>
<proteinExistence type="predicted"/>
<keyword evidence="2" id="KW-1185">Reference proteome</keyword>
<comment type="caution">
    <text evidence="1">The sequence shown here is derived from an EMBL/GenBank/DDBJ whole genome shotgun (WGS) entry which is preliminary data.</text>
</comment>
<name>A0A420DLW6_9FLAO</name>
<dbReference type="EMBL" id="RAQJ01000002">
    <property type="protein sequence ID" value="RKE95200.1"/>
    <property type="molecule type" value="Genomic_DNA"/>
</dbReference>
<accession>A0A420DLW6</accession>
<dbReference type="PROSITE" id="PS51257">
    <property type="entry name" value="PROKAR_LIPOPROTEIN"/>
    <property type="match status" value="1"/>
</dbReference>
<evidence type="ECO:0000313" key="1">
    <source>
        <dbReference type="EMBL" id="RKE95200.1"/>
    </source>
</evidence>
<dbReference type="Proteomes" id="UP000284892">
    <property type="component" value="Unassembled WGS sequence"/>
</dbReference>